<feature type="transmembrane region" description="Helical" evidence="9">
    <location>
        <begin position="470"/>
        <end position="491"/>
    </location>
</feature>
<keyword evidence="3" id="KW-1003">Cell membrane</keyword>
<protein>
    <submittedName>
        <fullName evidence="11">Monovalent cation/H+ antiporter subunit D</fullName>
    </submittedName>
</protein>
<feature type="domain" description="NADH:quinone oxidoreductase/Mrp antiporter transmembrane" evidence="10">
    <location>
        <begin position="144"/>
        <end position="438"/>
    </location>
</feature>
<evidence type="ECO:0000256" key="9">
    <source>
        <dbReference type="SAM" id="Phobius"/>
    </source>
</evidence>
<dbReference type="PANTHER" id="PTHR42703">
    <property type="entry name" value="NADH DEHYDROGENASE"/>
    <property type="match status" value="1"/>
</dbReference>
<accession>A0ABP8LHK7</accession>
<feature type="transmembrane region" description="Helical" evidence="9">
    <location>
        <begin position="255"/>
        <end position="275"/>
    </location>
</feature>
<feature type="transmembrane region" description="Helical" evidence="9">
    <location>
        <begin position="221"/>
        <end position="248"/>
    </location>
</feature>
<name>A0ABP8LHK7_9BURK</name>
<evidence type="ECO:0000313" key="12">
    <source>
        <dbReference type="Proteomes" id="UP001501788"/>
    </source>
</evidence>
<dbReference type="Pfam" id="PF00361">
    <property type="entry name" value="Proton_antipo_M"/>
    <property type="match status" value="1"/>
</dbReference>
<sequence length="547" mass="56953">MNGVVAHFFAQHLPVLPVLLPLATAALLLWLGDGGGEAHHGSHLLHRRRRVSLAAAVLGAVLAWRLFTEAANGGLQVYPLGAWPAPFGIVLVVDRLSALMLALTWTIAVPVLWYATGGWDAHGRHFHALFHFQLMGLSGAFVTGDLFNLFVFFEVLLISSYALMLHGQGRDRVRAGLHYVVLNLVASALFLIGLALVYAVTGTLNMADLALRIAQLGPEDAALLKVGALLLLVVFGLKAAIVPLYLWLPGTYAAATAPVAALFAIMTKVGVYSIIRVHAVMLGDGAGHAALAAAAWLLPLALVTAVLGTLGALAAHSMARMVSYLTVGSVGTILAGVGLFTPAGLSAAVYYMVHSTLVVAGLFLLVELVASQRGPAGDLLQPATPVAQPVLLGLMMLLGAASAAGLPPLPGFLGKVMVLESAAASPAHTWVWAVVLGAGFLTLVGLARAGSILFWAALPADPKAVQAGHSLRLTTATLGLMSLTVLLAVAASPMKRYTDAMALQLTDTGAYAEQVLHTVGGRDARSTRPYRAGDGEVRLTPPPGERP</sequence>
<dbReference type="InterPro" id="IPR050586">
    <property type="entry name" value="CPA3_Na-H_Antiporter_D"/>
</dbReference>
<evidence type="ECO:0000256" key="2">
    <source>
        <dbReference type="ARBA" id="ARBA00005346"/>
    </source>
</evidence>
<evidence type="ECO:0000256" key="7">
    <source>
        <dbReference type="RuleBase" id="RU000320"/>
    </source>
</evidence>
<evidence type="ECO:0000256" key="1">
    <source>
        <dbReference type="ARBA" id="ARBA00004651"/>
    </source>
</evidence>
<dbReference type="NCBIfam" id="NF009309">
    <property type="entry name" value="PRK12666.1"/>
    <property type="match status" value="1"/>
</dbReference>
<feature type="transmembrane region" description="Helical" evidence="9">
    <location>
        <begin position="349"/>
        <end position="370"/>
    </location>
</feature>
<feature type="transmembrane region" description="Helical" evidence="9">
    <location>
        <begin position="322"/>
        <end position="343"/>
    </location>
</feature>
<dbReference type="InterPro" id="IPR003918">
    <property type="entry name" value="NADH_UbQ_OxRdtase"/>
</dbReference>
<keyword evidence="4 7" id="KW-0812">Transmembrane</keyword>
<evidence type="ECO:0000313" key="11">
    <source>
        <dbReference type="EMBL" id="GAA4429144.1"/>
    </source>
</evidence>
<reference evidence="12" key="1">
    <citation type="journal article" date="2019" name="Int. J. Syst. Evol. Microbiol.">
        <title>The Global Catalogue of Microorganisms (GCM) 10K type strain sequencing project: providing services to taxonomists for standard genome sequencing and annotation.</title>
        <authorList>
            <consortium name="The Broad Institute Genomics Platform"/>
            <consortium name="The Broad Institute Genome Sequencing Center for Infectious Disease"/>
            <person name="Wu L."/>
            <person name="Ma J."/>
        </authorList>
    </citation>
    <scope>NUCLEOTIDE SEQUENCE [LARGE SCALE GENOMIC DNA]</scope>
    <source>
        <strain evidence="12">JCM 31890</strain>
    </source>
</reference>
<feature type="transmembrane region" description="Helical" evidence="9">
    <location>
        <begin position="295"/>
        <end position="315"/>
    </location>
</feature>
<feature type="transmembrane region" description="Helical" evidence="9">
    <location>
        <begin position="390"/>
        <end position="410"/>
    </location>
</feature>
<feature type="transmembrane region" description="Helical" evidence="9">
    <location>
        <begin position="51"/>
        <end position="67"/>
    </location>
</feature>
<feature type="compositionally biased region" description="Basic and acidic residues" evidence="8">
    <location>
        <begin position="522"/>
        <end position="537"/>
    </location>
</feature>
<evidence type="ECO:0000256" key="4">
    <source>
        <dbReference type="ARBA" id="ARBA00022692"/>
    </source>
</evidence>
<comment type="similarity">
    <text evidence="2">Belongs to the CPA3 antiporters (TC 2.A.63) subunit D family.</text>
</comment>
<organism evidence="11 12">
    <name type="scientific">Acidovorax lacteus</name>
    <dbReference type="NCBI Taxonomy" id="1924988"/>
    <lineage>
        <taxon>Bacteria</taxon>
        <taxon>Pseudomonadati</taxon>
        <taxon>Pseudomonadota</taxon>
        <taxon>Betaproteobacteria</taxon>
        <taxon>Burkholderiales</taxon>
        <taxon>Comamonadaceae</taxon>
        <taxon>Acidovorax</taxon>
    </lineage>
</organism>
<dbReference type="PRINTS" id="PR01437">
    <property type="entry name" value="NUOXDRDTASE4"/>
</dbReference>
<feature type="transmembrane region" description="Helical" evidence="9">
    <location>
        <begin position="12"/>
        <end position="31"/>
    </location>
</feature>
<feature type="transmembrane region" description="Helical" evidence="9">
    <location>
        <begin position="87"/>
        <end position="114"/>
    </location>
</feature>
<evidence type="ECO:0000259" key="10">
    <source>
        <dbReference type="Pfam" id="PF00361"/>
    </source>
</evidence>
<evidence type="ECO:0000256" key="5">
    <source>
        <dbReference type="ARBA" id="ARBA00022989"/>
    </source>
</evidence>
<dbReference type="PANTHER" id="PTHR42703:SF1">
    <property type="entry name" value="NA(+)_H(+) ANTIPORTER SUBUNIT D1"/>
    <property type="match status" value="1"/>
</dbReference>
<feature type="transmembrane region" description="Helical" evidence="9">
    <location>
        <begin position="430"/>
        <end position="458"/>
    </location>
</feature>
<keyword evidence="6 9" id="KW-0472">Membrane</keyword>
<evidence type="ECO:0000256" key="6">
    <source>
        <dbReference type="ARBA" id="ARBA00023136"/>
    </source>
</evidence>
<comment type="subcellular location">
    <subcellularLocation>
        <location evidence="1">Cell membrane</location>
        <topology evidence="1">Multi-pass membrane protein</topology>
    </subcellularLocation>
    <subcellularLocation>
        <location evidence="7">Membrane</location>
        <topology evidence="7">Multi-pass membrane protein</topology>
    </subcellularLocation>
</comment>
<feature type="region of interest" description="Disordered" evidence="8">
    <location>
        <begin position="522"/>
        <end position="547"/>
    </location>
</feature>
<feature type="transmembrane region" description="Helical" evidence="9">
    <location>
        <begin position="179"/>
        <end position="201"/>
    </location>
</feature>
<keyword evidence="5 9" id="KW-1133">Transmembrane helix</keyword>
<proteinExistence type="inferred from homology"/>
<evidence type="ECO:0000256" key="8">
    <source>
        <dbReference type="SAM" id="MobiDB-lite"/>
    </source>
</evidence>
<comment type="caution">
    <text evidence="11">The sequence shown here is derived from an EMBL/GenBank/DDBJ whole genome shotgun (WGS) entry which is preliminary data.</text>
</comment>
<dbReference type="Proteomes" id="UP001501788">
    <property type="component" value="Unassembled WGS sequence"/>
</dbReference>
<gene>
    <name evidence="11" type="ORF">GCM10023090_28820</name>
</gene>
<dbReference type="EMBL" id="BAABEX010000029">
    <property type="protein sequence ID" value="GAA4429144.1"/>
    <property type="molecule type" value="Genomic_DNA"/>
</dbReference>
<keyword evidence="12" id="KW-1185">Reference proteome</keyword>
<evidence type="ECO:0000256" key="3">
    <source>
        <dbReference type="ARBA" id="ARBA00022475"/>
    </source>
</evidence>
<dbReference type="InterPro" id="IPR001750">
    <property type="entry name" value="ND/Mrp_TM"/>
</dbReference>
<dbReference type="RefSeq" id="WP_345066707.1">
    <property type="nucleotide sequence ID" value="NZ_BAABEX010000029.1"/>
</dbReference>